<dbReference type="FunFam" id="1.25.40.840:FF:000003">
    <property type="entry name" value="Transcription regulator"/>
    <property type="match status" value="1"/>
</dbReference>
<feature type="domain" description="CCR4-NOT transcription complex subunit 1 TTP binding" evidence="1">
    <location>
        <begin position="8"/>
        <end position="169"/>
    </location>
</feature>
<dbReference type="EMBL" id="PKPP01001617">
    <property type="protein sequence ID" value="PWA81215.1"/>
    <property type="molecule type" value="Genomic_DNA"/>
</dbReference>
<keyword evidence="3" id="KW-1185">Reference proteome</keyword>
<dbReference type="GO" id="GO:0030015">
    <property type="term" value="C:CCR4-NOT core complex"/>
    <property type="evidence" value="ECO:0007669"/>
    <property type="project" value="InterPro"/>
</dbReference>
<dbReference type="Pfam" id="PF16417">
    <property type="entry name" value="CNOT1_TTP_bind"/>
    <property type="match status" value="1"/>
</dbReference>
<name>A0A2U1P618_ARTAN</name>
<dbReference type="Proteomes" id="UP000245207">
    <property type="component" value="Unassembled WGS sequence"/>
</dbReference>
<comment type="caution">
    <text evidence="2">The sequence shown here is derived from an EMBL/GenBank/DDBJ whole genome shotgun (WGS) entry which is preliminary data.</text>
</comment>
<protein>
    <submittedName>
        <fullName evidence="2">Transcription regulator</fullName>
    </submittedName>
</protein>
<dbReference type="PANTHER" id="PTHR13162:SF8">
    <property type="entry name" value="CCR4-NOT TRANSCRIPTION COMPLEX SUBUNIT 1"/>
    <property type="match status" value="1"/>
</dbReference>
<dbReference type="STRING" id="35608.A0A2U1P618"/>
<dbReference type="OrthoDB" id="1929077at2759"/>
<gene>
    <name evidence="2" type="ORF">CTI12_AA187210</name>
</gene>
<dbReference type="Gene3D" id="1.25.40.840">
    <property type="entry name" value="CCR4-NOT transcription complex subunit 1 TTP binding domain"/>
    <property type="match status" value="1"/>
</dbReference>
<reference evidence="2 3" key="1">
    <citation type="journal article" date="2018" name="Mol. Plant">
        <title>The genome of Artemisia annua provides insight into the evolution of Asteraceae family and artemisinin biosynthesis.</title>
        <authorList>
            <person name="Shen Q."/>
            <person name="Zhang L."/>
            <person name="Liao Z."/>
            <person name="Wang S."/>
            <person name="Yan T."/>
            <person name="Shi P."/>
            <person name="Liu M."/>
            <person name="Fu X."/>
            <person name="Pan Q."/>
            <person name="Wang Y."/>
            <person name="Lv Z."/>
            <person name="Lu X."/>
            <person name="Zhang F."/>
            <person name="Jiang W."/>
            <person name="Ma Y."/>
            <person name="Chen M."/>
            <person name="Hao X."/>
            <person name="Li L."/>
            <person name="Tang Y."/>
            <person name="Lv G."/>
            <person name="Zhou Y."/>
            <person name="Sun X."/>
            <person name="Brodelius P.E."/>
            <person name="Rose J.K.C."/>
            <person name="Tang K."/>
        </authorList>
    </citation>
    <scope>NUCLEOTIDE SEQUENCE [LARGE SCALE GENOMIC DNA]</scope>
    <source>
        <strain evidence="3">cv. Huhao1</strain>
        <tissue evidence="2">Leaf</tissue>
    </source>
</reference>
<evidence type="ECO:0000313" key="3">
    <source>
        <dbReference type="Proteomes" id="UP000245207"/>
    </source>
</evidence>
<accession>A0A2U1P618</accession>
<evidence type="ECO:0000259" key="1">
    <source>
        <dbReference type="Pfam" id="PF16417"/>
    </source>
</evidence>
<dbReference type="GO" id="GO:0017148">
    <property type="term" value="P:negative regulation of translation"/>
    <property type="evidence" value="ECO:0007669"/>
    <property type="project" value="InterPro"/>
</dbReference>
<dbReference type="InterPro" id="IPR038535">
    <property type="entry name" value="CNOT1_TTP_bind_sf"/>
</dbReference>
<dbReference type="GO" id="GO:0060090">
    <property type="term" value="F:molecular adaptor activity"/>
    <property type="evidence" value="ECO:0007669"/>
    <property type="project" value="TreeGrafter"/>
</dbReference>
<sequence length="361" mass="40331">MMNNGGPDSSTTEVYADDIEKEANSYFQQMFSGQLTVDEMIQMLAGFKESSEKREKSIFECMIANLFEEYKFFNRYPDKQLKLAAILFGLLIRNQLVTHLTLGIALRAVLDALRKPADSKMFVFGTKALEKFIDRLNEWPQYCQHILQISHLRGAHPELVTFIERSVIRTSSGHPESDAAYNPAADQHQSAIPQANIEVPGSSFPLIGSGGVHLSSQISSPIQLQQRNQSYLDERQRASVTSSNYMKPNLSTSGQVAVAPTNDPVNIPKGQLSVLKYAVSAPPEVFTFAHCKRQLANVDAVNSHKSQPGHTNHAWLCLDLLEILCQLAERGLAKNGQFMCRISFLGRNCIVVTSTNYRFIF</sequence>
<evidence type="ECO:0000313" key="2">
    <source>
        <dbReference type="EMBL" id="PWA81215.1"/>
    </source>
</evidence>
<dbReference type="InterPro" id="IPR032193">
    <property type="entry name" value="CNOT1_TTP_bind"/>
</dbReference>
<dbReference type="AlphaFoldDB" id="A0A2U1P618"/>
<dbReference type="GO" id="GO:0000932">
    <property type="term" value="C:P-body"/>
    <property type="evidence" value="ECO:0007669"/>
    <property type="project" value="TreeGrafter"/>
</dbReference>
<organism evidence="2 3">
    <name type="scientific">Artemisia annua</name>
    <name type="common">Sweet wormwood</name>
    <dbReference type="NCBI Taxonomy" id="35608"/>
    <lineage>
        <taxon>Eukaryota</taxon>
        <taxon>Viridiplantae</taxon>
        <taxon>Streptophyta</taxon>
        <taxon>Embryophyta</taxon>
        <taxon>Tracheophyta</taxon>
        <taxon>Spermatophyta</taxon>
        <taxon>Magnoliopsida</taxon>
        <taxon>eudicotyledons</taxon>
        <taxon>Gunneridae</taxon>
        <taxon>Pentapetalae</taxon>
        <taxon>asterids</taxon>
        <taxon>campanulids</taxon>
        <taxon>Asterales</taxon>
        <taxon>Asteraceae</taxon>
        <taxon>Asteroideae</taxon>
        <taxon>Anthemideae</taxon>
        <taxon>Artemisiinae</taxon>
        <taxon>Artemisia</taxon>
    </lineage>
</organism>
<dbReference type="PANTHER" id="PTHR13162">
    <property type="entry name" value="CCR4-NOT TRANSCRIPTION COMPLEX"/>
    <property type="match status" value="1"/>
</dbReference>
<proteinExistence type="predicted"/>
<dbReference type="GO" id="GO:0000288">
    <property type="term" value="P:nuclear-transcribed mRNA catabolic process, deadenylation-dependent decay"/>
    <property type="evidence" value="ECO:0007669"/>
    <property type="project" value="TreeGrafter"/>
</dbReference>
<dbReference type="InterPro" id="IPR040398">
    <property type="entry name" value="Not1"/>
</dbReference>